<dbReference type="SUPFAM" id="SSF48445">
    <property type="entry name" value="14-3-3 protein"/>
    <property type="match status" value="1"/>
</dbReference>
<keyword evidence="5" id="KW-1185">Reference proteome</keyword>
<protein>
    <submittedName>
        <fullName evidence="4">14-3-3 protein,14-3-3 domain</fullName>
    </submittedName>
</protein>
<name>A0A5E4MW65_9HEMI</name>
<proteinExistence type="inferred from homology"/>
<dbReference type="PIRSF" id="PIRSF000868">
    <property type="entry name" value="14-3-3"/>
    <property type="match status" value="1"/>
</dbReference>
<evidence type="ECO:0000313" key="4">
    <source>
        <dbReference type="EMBL" id="VVC36536.1"/>
    </source>
</evidence>
<dbReference type="InterPro" id="IPR023410">
    <property type="entry name" value="14-3-3_domain"/>
</dbReference>
<feature type="site" description="Interaction with phosphoserine on interacting protein" evidence="2">
    <location>
        <position position="78"/>
    </location>
</feature>
<dbReference type="InterPro" id="IPR036815">
    <property type="entry name" value="14-3-3_dom_sf"/>
</dbReference>
<comment type="similarity">
    <text evidence="1">Belongs to the 14-3-3 family.</text>
</comment>
<sequence>MDEKTEPTEPTELTAEPTVELSDAKKTYVWKAKLALEAYRFDDMAKFMGLVVRTGLPMTKDEDNMLAVAYKRTLDAKRMSRQTLMTIIERSDDRWKVDVARQYRDEVGKELRAQCNEMLSVINSRLSSSKPSGVSTLDPATNVFYWKLYGDYNRYAAEVAVDTADRDQVVDQSRTAYELADELGRHALQPIDPIRLGLMLNYSVFLYQVCNERKRGHDVAKRAFDDAVAELDSIDHTSDDITLILRLIRDNLGIWINENGGSSFDTTEVSAMTSPSS</sequence>
<dbReference type="AlphaFoldDB" id="A0A5E4MW65"/>
<dbReference type="Pfam" id="PF00244">
    <property type="entry name" value="14-3-3"/>
    <property type="match status" value="1"/>
</dbReference>
<dbReference type="InterPro" id="IPR000308">
    <property type="entry name" value="14-3-3"/>
</dbReference>
<gene>
    <name evidence="4" type="ORF">CINCED_3A001790</name>
</gene>
<dbReference type="PANTHER" id="PTHR18860">
    <property type="entry name" value="14-3-3 PROTEIN"/>
    <property type="match status" value="1"/>
</dbReference>
<dbReference type="SMART" id="SM00101">
    <property type="entry name" value="14_3_3"/>
    <property type="match status" value="1"/>
</dbReference>
<reference evidence="4 5" key="1">
    <citation type="submission" date="2019-08" db="EMBL/GenBank/DDBJ databases">
        <authorList>
            <person name="Alioto T."/>
            <person name="Alioto T."/>
            <person name="Gomez Garrido J."/>
        </authorList>
    </citation>
    <scope>NUCLEOTIDE SEQUENCE [LARGE SCALE GENOMIC DNA]</scope>
</reference>
<dbReference type="Proteomes" id="UP000325440">
    <property type="component" value="Unassembled WGS sequence"/>
</dbReference>
<feature type="domain" description="14-3-3" evidence="3">
    <location>
        <begin position="25"/>
        <end position="266"/>
    </location>
</feature>
<accession>A0A5E4MW65</accession>
<dbReference type="Gene3D" id="1.20.190.20">
    <property type="entry name" value="14-3-3 domain"/>
    <property type="match status" value="1"/>
</dbReference>
<evidence type="ECO:0000256" key="1">
    <source>
        <dbReference type="ARBA" id="ARBA00006141"/>
    </source>
</evidence>
<evidence type="ECO:0000259" key="3">
    <source>
        <dbReference type="SMART" id="SM00101"/>
    </source>
</evidence>
<organism evidence="4 5">
    <name type="scientific">Cinara cedri</name>
    <dbReference type="NCBI Taxonomy" id="506608"/>
    <lineage>
        <taxon>Eukaryota</taxon>
        <taxon>Metazoa</taxon>
        <taxon>Ecdysozoa</taxon>
        <taxon>Arthropoda</taxon>
        <taxon>Hexapoda</taxon>
        <taxon>Insecta</taxon>
        <taxon>Pterygota</taxon>
        <taxon>Neoptera</taxon>
        <taxon>Paraneoptera</taxon>
        <taxon>Hemiptera</taxon>
        <taxon>Sternorrhyncha</taxon>
        <taxon>Aphidomorpha</taxon>
        <taxon>Aphidoidea</taxon>
        <taxon>Aphididae</taxon>
        <taxon>Lachninae</taxon>
        <taxon>Cinara</taxon>
    </lineage>
</organism>
<evidence type="ECO:0000256" key="2">
    <source>
        <dbReference type="PIRSR" id="PIRSR000868-1"/>
    </source>
</evidence>
<dbReference type="PRINTS" id="PR00305">
    <property type="entry name" value="1433ZETA"/>
</dbReference>
<dbReference type="CDD" id="cd08774">
    <property type="entry name" value="14-3-3"/>
    <property type="match status" value="1"/>
</dbReference>
<dbReference type="EMBL" id="CABPRJ010001434">
    <property type="protein sequence ID" value="VVC36536.1"/>
    <property type="molecule type" value="Genomic_DNA"/>
</dbReference>
<evidence type="ECO:0000313" key="5">
    <source>
        <dbReference type="Proteomes" id="UP000325440"/>
    </source>
</evidence>
<dbReference type="OrthoDB" id="6608225at2759"/>
<feature type="site" description="Interaction with phosphoserine on interacting protein" evidence="2">
    <location>
        <position position="154"/>
    </location>
</feature>